<evidence type="ECO:0000256" key="2">
    <source>
        <dbReference type="SAM" id="MobiDB-lite"/>
    </source>
</evidence>
<feature type="domain" description="BACK" evidence="4">
    <location>
        <begin position="206"/>
        <end position="276"/>
    </location>
</feature>
<dbReference type="Pfam" id="PF00651">
    <property type="entry name" value="BTB"/>
    <property type="match status" value="1"/>
</dbReference>
<dbReference type="Gene3D" id="1.25.40.420">
    <property type="match status" value="1"/>
</dbReference>
<feature type="region of interest" description="Disordered" evidence="2">
    <location>
        <begin position="34"/>
        <end position="64"/>
    </location>
</feature>
<evidence type="ECO:0000313" key="5">
    <source>
        <dbReference type="EMBL" id="SZX68027.1"/>
    </source>
</evidence>
<dbReference type="InterPro" id="IPR000210">
    <property type="entry name" value="BTB/POZ_dom"/>
</dbReference>
<gene>
    <name evidence="5" type="ORF">BQ4739_LOCUS8353</name>
</gene>
<dbReference type="InterPro" id="IPR011705">
    <property type="entry name" value="BACK"/>
</dbReference>
<organism evidence="5 6">
    <name type="scientific">Tetradesmus obliquus</name>
    <name type="common">Green alga</name>
    <name type="synonym">Acutodesmus obliquus</name>
    <dbReference type="NCBI Taxonomy" id="3088"/>
    <lineage>
        <taxon>Eukaryota</taxon>
        <taxon>Viridiplantae</taxon>
        <taxon>Chlorophyta</taxon>
        <taxon>core chlorophytes</taxon>
        <taxon>Chlorophyceae</taxon>
        <taxon>CS clade</taxon>
        <taxon>Sphaeropleales</taxon>
        <taxon>Scenedesmaceae</taxon>
        <taxon>Tetradesmus</taxon>
    </lineage>
</organism>
<evidence type="ECO:0000259" key="3">
    <source>
        <dbReference type="Pfam" id="PF00651"/>
    </source>
</evidence>
<dbReference type="SUPFAM" id="SSF54695">
    <property type="entry name" value="POZ domain"/>
    <property type="match status" value="1"/>
</dbReference>
<accession>A0A383VR87</accession>
<dbReference type="Gene3D" id="3.30.710.10">
    <property type="entry name" value="Potassium Channel Kv1.1, Chain A"/>
    <property type="match status" value="1"/>
</dbReference>
<dbReference type="PANTHER" id="PTHR24410:SF23">
    <property type="entry name" value="BTB DOMAIN-CONTAINING PROTEIN-RELATED"/>
    <property type="match status" value="1"/>
</dbReference>
<dbReference type="InterPro" id="IPR051481">
    <property type="entry name" value="BTB-POZ/Galectin-3-binding"/>
</dbReference>
<dbReference type="AlphaFoldDB" id="A0A383VR87"/>
<name>A0A383VR87_TETOB</name>
<dbReference type="InterPro" id="IPR011333">
    <property type="entry name" value="SKP1/BTB/POZ_sf"/>
</dbReference>
<dbReference type="EMBL" id="FNXT01000831">
    <property type="protein sequence ID" value="SZX68027.1"/>
    <property type="molecule type" value="Genomic_DNA"/>
</dbReference>
<evidence type="ECO:0008006" key="7">
    <source>
        <dbReference type="Google" id="ProtNLM"/>
    </source>
</evidence>
<evidence type="ECO:0000256" key="1">
    <source>
        <dbReference type="ARBA" id="ARBA00004906"/>
    </source>
</evidence>
<dbReference type="PANTHER" id="PTHR24410">
    <property type="entry name" value="HL07962P-RELATED"/>
    <property type="match status" value="1"/>
</dbReference>
<evidence type="ECO:0000313" key="6">
    <source>
        <dbReference type="Proteomes" id="UP000256970"/>
    </source>
</evidence>
<evidence type="ECO:0000259" key="4">
    <source>
        <dbReference type="Pfam" id="PF07707"/>
    </source>
</evidence>
<sequence length="517" mass="56409">MVDNACVPDFSEFFGKQELSDVNVFLEEDNAAACTGSSAAGKKRKRSKKAPGPNEDEGIVQQPPLPGHSMVLVAFSEFFKAKLMGWSAGPSSKPEIRLSVPAGQLELGELLLRAMYQSQPDLGTISQEQLLQLLILADRYGVNKVMHAIAAALQAVPQAELQCETVLGLYTLPPGCTDACKPLMPAAQQQLQQQLGDLMVALSDSTKRQRLLALPHKVLLALLQDEETKVAAENTVFRVIESWHDYQQQHCGGSSKQELVQLLEQIRMQHCTQPFVPTVLVESPLAAKCFSALDLRLACICSSTPGSEPGLMSTALEQARCPALARFQSWKQPKRPASAVTKISMEQEVSLADLKQKVEAAQQGGNDTFYTLLESQRWQGEVFEVSLKVGVEGETGEGAAAASQATGAATASSSRPFSVGIFVGPQLWRKDMLRLISFSVTASAAQPAPHQHGGFVPRHKTQRMTRQGFRFQKWGWPNIFSYGTVDSWAAFEAKLRADNLVHAGDCLHIKVKITEVL</sequence>
<protein>
    <recommendedName>
        <fullName evidence="7">BTB domain-containing protein</fullName>
    </recommendedName>
</protein>
<comment type="pathway">
    <text evidence="1">Protein modification; protein ubiquitination.</text>
</comment>
<feature type="domain" description="BTB" evidence="3">
    <location>
        <begin position="65"/>
        <end position="154"/>
    </location>
</feature>
<dbReference type="Pfam" id="PF07707">
    <property type="entry name" value="BACK"/>
    <property type="match status" value="1"/>
</dbReference>
<keyword evidence="6" id="KW-1185">Reference proteome</keyword>
<proteinExistence type="predicted"/>
<dbReference type="Proteomes" id="UP000256970">
    <property type="component" value="Unassembled WGS sequence"/>
</dbReference>
<reference evidence="5 6" key="1">
    <citation type="submission" date="2016-10" db="EMBL/GenBank/DDBJ databases">
        <authorList>
            <person name="Cai Z."/>
        </authorList>
    </citation>
    <scope>NUCLEOTIDE SEQUENCE [LARGE SCALE GENOMIC DNA]</scope>
</reference>